<evidence type="ECO:0000313" key="1">
    <source>
        <dbReference type="EMBL" id="MCY6483262.1"/>
    </source>
</evidence>
<dbReference type="RefSeq" id="WP_268039517.1">
    <property type="nucleotide sequence ID" value="NZ_JAPQER010000001.1"/>
</dbReference>
<gene>
    <name evidence="1" type="ORF">OW763_02690</name>
</gene>
<accession>A0ABT4CY12</accession>
<dbReference type="EMBL" id="JAPQER010000001">
    <property type="protein sequence ID" value="MCY6483262.1"/>
    <property type="molecule type" value="Genomic_DNA"/>
</dbReference>
<proteinExistence type="predicted"/>
<organism evidence="1 2">
    <name type="scientific">Clostridium aestuarii</name>
    <dbReference type="NCBI Taxonomy" id="338193"/>
    <lineage>
        <taxon>Bacteria</taxon>
        <taxon>Bacillati</taxon>
        <taxon>Bacillota</taxon>
        <taxon>Clostridia</taxon>
        <taxon>Eubacteriales</taxon>
        <taxon>Clostridiaceae</taxon>
        <taxon>Clostridium</taxon>
    </lineage>
</organism>
<dbReference type="Proteomes" id="UP001078443">
    <property type="component" value="Unassembled WGS sequence"/>
</dbReference>
<evidence type="ECO:0000313" key="2">
    <source>
        <dbReference type="Proteomes" id="UP001078443"/>
    </source>
</evidence>
<keyword evidence="2" id="KW-1185">Reference proteome</keyword>
<comment type="caution">
    <text evidence="1">The sequence shown here is derived from an EMBL/GenBank/DDBJ whole genome shotgun (WGS) entry which is preliminary data.</text>
</comment>
<name>A0ABT4CY12_9CLOT</name>
<protein>
    <submittedName>
        <fullName evidence="1">Uncharacterized protein</fullName>
    </submittedName>
</protein>
<sequence length="123" mass="14951">MEVNKIIEKLIEYNLITDFSDIRNNMYSEMCDVKEAENSRYRVNDIDRNIFLIDNNYFKDINIDISTYNEKVKEHGIEALAYYHSFHWSQKDNKEKYNMDKWGIYIKEGALYYVAKKVFFLME</sequence>
<reference evidence="1" key="1">
    <citation type="submission" date="2022-12" db="EMBL/GenBank/DDBJ databases">
        <authorList>
            <person name="Wang J."/>
        </authorList>
    </citation>
    <scope>NUCLEOTIDE SEQUENCE</scope>
    <source>
        <strain evidence="1">HY-45-18</strain>
    </source>
</reference>